<proteinExistence type="predicted"/>
<reference evidence="1" key="1">
    <citation type="submission" date="2021-08" db="EMBL/GenBank/DDBJ databases">
        <title>Flavobacterium sp. strain CC-SYL302.</title>
        <authorList>
            <person name="Lin S.-Y."/>
            <person name="Lee T.-H."/>
            <person name="Young C.-C."/>
        </authorList>
    </citation>
    <scope>NUCLEOTIDE SEQUENCE</scope>
    <source>
        <strain evidence="1">CC-SYL302</strain>
    </source>
</reference>
<accession>A0ABY6M2A2</accession>
<organism evidence="1 2">
    <name type="scientific">Flavobacterium agricola</name>
    <dbReference type="NCBI Taxonomy" id="2870839"/>
    <lineage>
        <taxon>Bacteria</taxon>
        <taxon>Pseudomonadati</taxon>
        <taxon>Bacteroidota</taxon>
        <taxon>Flavobacteriia</taxon>
        <taxon>Flavobacteriales</taxon>
        <taxon>Flavobacteriaceae</taxon>
        <taxon>Flavobacterium</taxon>
    </lineage>
</organism>
<dbReference type="EMBL" id="CP081495">
    <property type="protein sequence ID" value="UYW01845.1"/>
    <property type="molecule type" value="Genomic_DNA"/>
</dbReference>
<gene>
    <name evidence="1" type="ORF">K5I29_02690</name>
</gene>
<sequence length="109" mass="12399">MKVQPNENEYIISPEAESISQFLQQLEAAYSDFLSKNIIVDLTTAQPTLKEVELFQSIHDQHIANHKSFVIVVDGFDFNEATEGLNLVPTLQEAYDVIEIDEIQRDLGF</sequence>
<evidence type="ECO:0000313" key="2">
    <source>
        <dbReference type="Proteomes" id="UP001163328"/>
    </source>
</evidence>
<keyword evidence="2" id="KW-1185">Reference proteome</keyword>
<name>A0ABY6M2A2_9FLAO</name>
<protein>
    <submittedName>
        <fullName evidence="1">Ribonuclease Z</fullName>
    </submittedName>
</protein>
<dbReference type="Proteomes" id="UP001163328">
    <property type="component" value="Chromosome"/>
</dbReference>
<dbReference type="RefSeq" id="WP_264434319.1">
    <property type="nucleotide sequence ID" value="NZ_CP081495.1"/>
</dbReference>
<evidence type="ECO:0000313" key="1">
    <source>
        <dbReference type="EMBL" id="UYW01845.1"/>
    </source>
</evidence>